<protein>
    <recommendedName>
        <fullName evidence="3">RING-type E3 ubiquitin transferase</fullName>
        <ecNumber evidence="3">2.3.2.27</ecNumber>
    </recommendedName>
</protein>
<accession>A0A8X8A8M1</accession>
<evidence type="ECO:0000313" key="13">
    <source>
        <dbReference type="EMBL" id="KAG6784778.1"/>
    </source>
</evidence>
<dbReference type="CDD" id="cd16655">
    <property type="entry name" value="RING-Ubox_WDSUB1-like"/>
    <property type="match status" value="1"/>
</dbReference>
<keyword evidence="10" id="KW-0175">Coiled coil</keyword>
<dbReference type="PANTHER" id="PTHR45647:SF52">
    <property type="entry name" value="PROTEIN KINASE DOMAIN-CONTAINING PROTEIN"/>
    <property type="match status" value="1"/>
</dbReference>
<comment type="function">
    <text evidence="2">Functions as an E3 ubiquitin ligase.</text>
</comment>
<evidence type="ECO:0000256" key="9">
    <source>
        <dbReference type="PROSITE-ProRule" id="PRU10141"/>
    </source>
</evidence>
<dbReference type="InterPro" id="IPR051348">
    <property type="entry name" value="U-box_ubiquitin_ligases"/>
</dbReference>
<evidence type="ECO:0000256" key="10">
    <source>
        <dbReference type="SAM" id="Coils"/>
    </source>
</evidence>
<dbReference type="PROSITE" id="PS51698">
    <property type="entry name" value="U_BOX"/>
    <property type="match status" value="1"/>
</dbReference>
<evidence type="ECO:0000256" key="3">
    <source>
        <dbReference type="ARBA" id="ARBA00012483"/>
    </source>
</evidence>
<keyword evidence="6" id="KW-0418">Kinase</keyword>
<feature type="domain" description="Protein kinase" evidence="11">
    <location>
        <begin position="420"/>
        <end position="741"/>
    </location>
</feature>
<dbReference type="PANTHER" id="PTHR45647">
    <property type="entry name" value="OS02G0152300 PROTEIN"/>
    <property type="match status" value="1"/>
</dbReference>
<keyword evidence="5 9" id="KW-0547">Nucleotide-binding</keyword>
<feature type="binding site" evidence="9">
    <location>
        <position position="447"/>
    </location>
    <ligand>
        <name>ATP</name>
        <dbReference type="ChEBI" id="CHEBI:30616"/>
    </ligand>
</feature>
<dbReference type="Pfam" id="PF00069">
    <property type="entry name" value="Pkinase"/>
    <property type="match status" value="1"/>
</dbReference>
<dbReference type="AlphaFoldDB" id="A0A8X8A8M1"/>
<keyword evidence="14" id="KW-1185">Reference proteome</keyword>
<dbReference type="SMART" id="SM00220">
    <property type="entry name" value="S_TKc"/>
    <property type="match status" value="1"/>
</dbReference>
<dbReference type="GO" id="GO:0004672">
    <property type="term" value="F:protein kinase activity"/>
    <property type="evidence" value="ECO:0007669"/>
    <property type="project" value="InterPro"/>
</dbReference>
<feature type="domain" description="U-box" evidence="12">
    <location>
        <begin position="734"/>
        <end position="793"/>
    </location>
</feature>
<dbReference type="OrthoDB" id="4062651at2759"/>
<dbReference type="InterPro" id="IPR003613">
    <property type="entry name" value="Ubox_domain"/>
</dbReference>
<evidence type="ECO:0000256" key="2">
    <source>
        <dbReference type="ARBA" id="ARBA00003861"/>
    </source>
</evidence>
<comment type="catalytic activity">
    <reaction evidence="1">
        <text>S-ubiquitinyl-[E2 ubiquitin-conjugating enzyme]-L-cysteine + [acceptor protein]-L-lysine = [E2 ubiquitin-conjugating enzyme]-L-cysteine + N(6)-ubiquitinyl-[acceptor protein]-L-lysine.</text>
        <dbReference type="EC" id="2.3.2.27"/>
    </reaction>
</comment>
<dbReference type="InterPro" id="IPR000719">
    <property type="entry name" value="Prot_kinase_dom"/>
</dbReference>
<evidence type="ECO:0000256" key="7">
    <source>
        <dbReference type="ARBA" id="ARBA00022786"/>
    </source>
</evidence>
<dbReference type="PROSITE" id="PS00107">
    <property type="entry name" value="PROTEIN_KINASE_ATP"/>
    <property type="match status" value="1"/>
</dbReference>
<evidence type="ECO:0000256" key="5">
    <source>
        <dbReference type="ARBA" id="ARBA00022741"/>
    </source>
</evidence>
<dbReference type="InterPro" id="IPR017441">
    <property type="entry name" value="Protein_kinase_ATP_BS"/>
</dbReference>
<dbReference type="GO" id="GO:0061630">
    <property type="term" value="F:ubiquitin protein ligase activity"/>
    <property type="evidence" value="ECO:0007669"/>
    <property type="project" value="UniProtKB-EC"/>
</dbReference>
<gene>
    <name evidence="13" type="ORF">POTOM_010485</name>
</gene>
<evidence type="ECO:0000256" key="6">
    <source>
        <dbReference type="ARBA" id="ARBA00022777"/>
    </source>
</evidence>
<feature type="coiled-coil region" evidence="10">
    <location>
        <begin position="251"/>
        <end position="282"/>
    </location>
</feature>
<sequence>MATIDAEISEESMSLANDDTVNVAVGKDVGESKSTLLWALQNFSIKKACLVHVHQPAKMIPLIGGNFPASRLEQHELREFRELERKIMHKVLDDYLLLCRRAGVHAEKLYIEKDDIGKGIVELMYQHAIEKLVMGAAADRHYSEGMMDLQSRKAKYVQQCAPPSCQIWFICKGHLIHTGYALQVSCQSVLIALGVHGCNAVSSNNLSETSTDAFADLDPVTQHTSGESTGLELELCEIPDMEEESDLLTPNALEQNSVEQLYKQLDRAMEEAEKFKREAFEESLIRGEAEKTSIKALRKAKVLGSLYAEELRHRKETEEALVKEKQEHGKTKDQRDETHLVAIDQRLLWETDRSKFDNKIKELGDEVLAYVEQCKEYEKERDELVKELSKKQAEDASSMHIHQLLSVFSFSEIQEASRNFDPSVKIGEGGYGNIYKGFLRHTPVAIKMLNPESMQGHAEFKQEVRILEIHALWLPFTYGSLRLPRLWSGNHKPSRGICVKKFYGDIFSELELYVNTNVDVLSKLRHPHLVTLIGACPEACALIYEYLPNGNLEDRLNCQGNTPPLSWQTRIRIATELCSALIFLHSSTPTSIVHGDLKPGNVLLDANLSCKLSDFGICRALSLHHNTRNITQYHKTDPKGTFLYLDPYFLTTGELSPESDTYAFGIILLQLLTGRPAFGLVKEIGDVIDEENLTSFIDPLAGDWPFVQAKQLARLALKCCQMERSSRPDLASEEVMQDPHIAADGFTYEAEALRGWLESGHDTSPMTNLELERFELIPNHALRSVIQEWLQQH</sequence>
<evidence type="ECO:0000259" key="11">
    <source>
        <dbReference type="PROSITE" id="PS50011"/>
    </source>
</evidence>
<evidence type="ECO:0000256" key="8">
    <source>
        <dbReference type="ARBA" id="ARBA00022840"/>
    </source>
</evidence>
<organism evidence="13 14">
    <name type="scientific">Populus tomentosa</name>
    <name type="common">Chinese white poplar</name>
    <dbReference type="NCBI Taxonomy" id="118781"/>
    <lineage>
        <taxon>Eukaryota</taxon>
        <taxon>Viridiplantae</taxon>
        <taxon>Streptophyta</taxon>
        <taxon>Embryophyta</taxon>
        <taxon>Tracheophyta</taxon>
        <taxon>Spermatophyta</taxon>
        <taxon>Magnoliopsida</taxon>
        <taxon>eudicotyledons</taxon>
        <taxon>Gunneridae</taxon>
        <taxon>Pentapetalae</taxon>
        <taxon>rosids</taxon>
        <taxon>fabids</taxon>
        <taxon>Malpighiales</taxon>
        <taxon>Salicaceae</taxon>
        <taxon>Saliceae</taxon>
        <taxon>Populus</taxon>
    </lineage>
</organism>
<dbReference type="SMART" id="SM00504">
    <property type="entry name" value="Ubox"/>
    <property type="match status" value="1"/>
</dbReference>
<comment type="caution">
    <text evidence="13">The sequence shown here is derived from an EMBL/GenBank/DDBJ whole genome shotgun (WGS) entry which is preliminary data.</text>
</comment>
<proteinExistence type="predicted"/>
<keyword evidence="8 9" id="KW-0067">ATP-binding</keyword>
<dbReference type="EMBL" id="JAAWWB010000004">
    <property type="protein sequence ID" value="KAG6784778.1"/>
    <property type="molecule type" value="Genomic_DNA"/>
</dbReference>
<feature type="coiled-coil region" evidence="10">
    <location>
        <begin position="360"/>
        <end position="394"/>
    </location>
</feature>
<dbReference type="PROSITE" id="PS50011">
    <property type="entry name" value="PROTEIN_KINASE_DOM"/>
    <property type="match status" value="1"/>
</dbReference>
<dbReference type="EC" id="2.3.2.27" evidence="3"/>
<evidence type="ECO:0000256" key="1">
    <source>
        <dbReference type="ARBA" id="ARBA00000900"/>
    </source>
</evidence>
<evidence type="ECO:0000313" key="14">
    <source>
        <dbReference type="Proteomes" id="UP000886885"/>
    </source>
</evidence>
<dbReference type="Proteomes" id="UP000886885">
    <property type="component" value="Chromosome 2D"/>
</dbReference>
<name>A0A8X8A8M1_POPTO</name>
<evidence type="ECO:0000256" key="4">
    <source>
        <dbReference type="ARBA" id="ARBA00022679"/>
    </source>
</evidence>
<evidence type="ECO:0000259" key="12">
    <source>
        <dbReference type="PROSITE" id="PS51698"/>
    </source>
</evidence>
<dbReference type="CDD" id="cd01989">
    <property type="entry name" value="USP_STK_Ubox_N"/>
    <property type="match status" value="1"/>
</dbReference>
<reference evidence="13" key="1">
    <citation type="journal article" date="2020" name="bioRxiv">
        <title>Hybrid origin of Populus tomentosa Carr. identified through genome sequencing and phylogenomic analysis.</title>
        <authorList>
            <person name="An X."/>
            <person name="Gao K."/>
            <person name="Chen Z."/>
            <person name="Li J."/>
            <person name="Yang X."/>
            <person name="Yang X."/>
            <person name="Zhou J."/>
            <person name="Guo T."/>
            <person name="Zhao T."/>
            <person name="Huang S."/>
            <person name="Miao D."/>
            <person name="Khan W.U."/>
            <person name="Rao P."/>
            <person name="Ye M."/>
            <person name="Lei B."/>
            <person name="Liao W."/>
            <person name="Wang J."/>
            <person name="Ji L."/>
            <person name="Li Y."/>
            <person name="Guo B."/>
            <person name="Mustafa N.S."/>
            <person name="Li S."/>
            <person name="Yun Q."/>
            <person name="Keller S.R."/>
            <person name="Mao J."/>
            <person name="Zhang R."/>
            <person name="Strauss S.H."/>
        </authorList>
    </citation>
    <scope>NUCLEOTIDE SEQUENCE</scope>
    <source>
        <strain evidence="13">GM15</strain>
        <tissue evidence="13">Leaf</tissue>
    </source>
</reference>
<dbReference type="GO" id="GO:0005524">
    <property type="term" value="F:ATP binding"/>
    <property type="evidence" value="ECO:0007669"/>
    <property type="project" value="UniProtKB-UniRule"/>
</dbReference>
<dbReference type="InterPro" id="IPR008271">
    <property type="entry name" value="Ser/Thr_kinase_AS"/>
</dbReference>
<keyword evidence="4" id="KW-0808">Transferase</keyword>
<dbReference type="PROSITE" id="PS00108">
    <property type="entry name" value="PROTEIN_KINASE_ST"/>
    <property type="match status" value="1"/>
</dbReference>
<dbReference type="GO" id="GO:0016567">
    <property type="term" value="P:protein ubiquitination"/>
    <property type="evidence" value="ECO:0007669"/>
    <property type="project" value="InterPro"/>
</dbReference>
<keyword evidence="7" id="KW-0833">Ubl conjugation pathway</keyword>